<feature type="chain" id="PRO_5041346066" description="DUF305 domain-containing protein" evidence="1">
    <location>
        <begin position="24"/>
        <end position="206"/>
    </location>
</feature>
<dbReference type="Proteomes" id="UP001161325">
    <property type="component" value="Unassembled WGS sequence"/>
</dbReference>
<feature type="signal peptide" evidence="1">
    <location>
        <begin position="1"/>
        <end position="23"/>
    </location>
</feature>
<evidence type="ECO:0000313" key="4">
    <source>
        <dbReference type="Proteomes" id="UP001161325"/>
    </source>
</evidence>
<dbReference type="InterPro" id="IPR012347">
    <property type="entry name" value="Ferritin-like"/>
</dbReference>
<feature type="domain" description="DUF305" evidence="2">
    <location>
        <begin position="52"/>
        <end position="187"/>
    </location>
</feature>
<dbReference type="PANTHER" id="PTHR36933">
    <property type="entry name" value="SLL0788 PROTEIN"/>
    <property type="match status" value="1"/>
</dbReference>
<organism evidence="3 4">
    <name type="scientific">Roseisolibacter agri</name>
    <dbReference type="NCBI Taxonomy" id="2014610"/>
    <lineage>
        <taxon>Bacteria</taxon>
        <taxon>Pseudomonadati</taxon>
        <taxon>Gemmatimonadota</taxon>
        <taxon>Gemmatimonadia</taxon>
        <taxon>Gemmatimonadales</taxon>
        <taxon>Gemmatimonadaceae</taxon>
        <taxon>Roseisolibacter</taxon>
    </lineage>
</organism>
<accession>A0AA37VCV9</accession>
<keyword evidence="1" id="KW-0732">Signal</keyword>
<dbReference type="Pfam" id="PF03713">
    <property type="entry name" value="DUF305"/>
    <property type="match status" value="1"/>
</dbReference>
<gene>
    <name evidence="3" type="ORF">rosag_46660</name>
</gene>
<protein>
    <recommendedName>
        <fullName evidence="2">DUF305 domain-containing protein</fullName>
    </recommendedName>
</protein>
<comment type="caution">
    <text evidence="3">The sequence shown here is derived from an EMBL/GenBank/DDBJ whole genome shotgun (WGS) entry which is preliminary data.</text>
</comment>
<evidence type="ECO:0000313" key="3">
    <source>
        <dbReference type="EMBL" id="GLC28153.1"/>
    </source>
</evidence>
<evidence type="ECO:0000256" key="1">
    <source>
        <dbReference type="SAM" id="SignalP"/>
    </source>
</evidence>
<dbReference type="InterPro" id="IPR005183">
    <property type="entry name" value="DUF305_CopM-like"/>
</dbReference>
<proteinExistence type="predicted"/>
<name>A0AA37VCV9_9BACT</name>
<evidence type="ECO:0000259" key="2">
    <source>
        <dbReference type="Pfam" id="PF03713"/>
    </source>
</evidence>
<keyword evidence="4" id="KW-1185">Reference proteome</keyword>
<dbReference type="AlphaFoldDB" id="A0AA37VCV9"/>
<reference evidence="3" key="1">
    <citation type="submission" date="2022-08" db="EMBL/GenBank/DDBJ databases">
        <title>Draft genome sequencing of Roseisolibacter agri AW1220.</title>
        <authorList>
            <person name="Tobiishi Y."/>
            <person name="Tonouchi A."/>
        </authorList>
    </citation>
    <scope>NUCLEOTIDE SEQUENCE</scope>
    <source>
        <strain evidence="3">AW1220</strain>
    </source>
</reference>
<dbReference type="EMBL" id="BRXS01000008">
    <property type="protein sequence ID" value="GLC28153.1"/>
    <property type="molecule type" value="Genomic_DNA"/>
</dbReference>
<dbReference type="PROSITE" id="PS51257">
    <property type="entry name" value="PROKAR_LIPOPROTEIN"/>
    <property type="match status" value="1"/>
</dbReference>
<sequence length="206" mass="23141">MLHHVRVATLAAAVIGAAACADAPSAPSASLAPGDAPSLSAAAPQPSVAKFEVDYMMMTIDHHLAGIVMAQMCIEKAVHEELRALCRESLASQQRQIALYRSWLQQWYGISYAGEIPQSAAQDIRRLSELSGAAFEDEFLTEFSKHHLRIIKESEKAVERVYHEELRREAQMTVTNQSRQVVQMQTWDCQWYDDCRQGLIEQVQNR</sequence>
<dbReference type="RefSeq" id="WP_284352574.1">
    <property type="nucleotide sequence ID" value="NZ_BRXS01000008.1"/>
</dbReference>
<dbReference type="PANTHER" id="PTHR36933:SF1">
    <property type="entry name" value="SLL0788 PROTEIN"/>
    <property type="match status" value="1"/>
</dbReference>
<dbReference type="Gene3D" id="1.20.1260.10">
    <property type="match status" value="1"/>
</dbReference>